<feature type="transmembrane region" description="Helical" evidence="1">
    <location>
        <begin position="12"/>
        <end position="36"/>
    </location>
</feature>
<reference evidence="2 3" key="1">
    <citation type="submission" date="2024-09" db="EMBL/GenBank/DDBJ databases">
        <authorList>
            <person name="D'Angelo T."/>
        </authorList>
    </citation>
    <scope>NUCLEOTIDE SEQUENCE [LARGE SCALE GENOMIC DNA]</scope>
    <source>
        <strain evidence="2">SAG AM-320-E07</strain>
    </source>
</reference>
<evidence type="ECO:0000313" key="2">
    <source>
        <dbReference type="EMBL" id="MFC1573450.1"/>
    </source>
</evidence>
<name>A0ABV6YM97_UNCEI</name>
<keyword evidence="1" id="KW-1133">Transmembrane helix</keyword>
<keyword evidence="3" id="KW-1185">Reference proteome</keyword>
<comment type="caution">
    <text evidence="2">The sequence shown here is derived from an EMBL/GenBank/DDBJ whole genome shotgun (WGS) entry which is preliminary data.</text>
</comment>
<gene>
    <name evidence="2" type="ORF">ACFL6M_07630</name>
</gene>
<keyword evidence="1" id="KW-0472">Membrane</keyword>
<keyword evidence="1" id="KW-0812">Transmembrane</keyword>
<dbReference type="Proteomes" id="UP001593833">
    <property type="component" value="Unassembled WGS sequence"/>
</dbReference>
<organism evidence="2 3">
    <name type="scientific">Eiseniibacteriota bacterium</name>
    <dbReference type="NCBI Taxonomy" id="2212470"/>
    <lineage>
        <taxon>Bacteria</taxon>
        <taxon>Candidatus Eiseniibacteriota</taxon>
    </lineage>
</organism>
<evidence type="ECO:0000256" key="1">
    <source>
        <dbReference type="SAM" id="Phobius"/>
    </source>
</evidence>
<feature type="transmembrane region" description="Helical" evidence="1">
    <location>
        <begin position="123"/>
        <end position="141"/>
    </location>
</feature>
<feature type="transmembrane region" description="Helical" evidence="1">
    <location>
        <begin position="92"/>
        <end position="111"/>
    </location>
</feature>
<proteinExistence type="predicted"/>
<accession>A0ABV6YM97</accession>
<evidence type="ECO:0000313" key="3">
    <source>
        <dbReference type="Proteomes" id="UP001593833"/>
    </source>
</evidence>
<protein>
    <recommendedName>
        <fullName evidence="4">Glycosyltransferase RgtA/B/C/D-like domain-containing protein</fullName>
    </recommendedName>
</protein>
<dbReference type="EMBL" id="JBHPKH010000168">
    <property type="protein sequence ID" value="MFC1573450.1"/>
    <property type="molecule type" value="Genomic_DNA"/>
</dbReference>
<sequence length="206" mass="21244">MTNSMAKSDRVVGLITGFVAGIISVSGVVRAIAGAWTCDDAFISFRYAKNLVDGLGLVYNAGEPVEGYTNFLWTVIVAAAMKIGLEPVVFAQAAGVLFFAATLALLIRVSWSLAEDSGSRSLLGLGAIGLAVHHHAIVFCYRRAGNLTVRLPGYSDGSPDVGSARRASLCLGGHGGNSHGPDPSRRCYLSPGRCSGGDSSCPPGAG</sequence>
<evidence type="ECO:0008006" key="4">
    <source>
        <dbReference type="Google" id="ProtNLM"/>
    </source>
</evidence>